<proteinExistence type="predicted"/>
<feature type="region of interest" description="Disordered" evidence="1">
    <location>
        <begin position="1"/>
        <end position="66"/>
    </location>
</feature>
<dbReference type="EMBL" id="BGPR01027835">
    <property type="protein sequence ID" value="GBN98640.1"/>
    <property type="molecule type" value="Genomic_DNA"/>
</dbReference>
<reference evidence="2 3" key="1">
    <citation type="journal article" date="2019" name="Sci. Rep.">
        <title>Orb-weaving spider Araneus ventricosus genome elucidates the spidroin gene catalogue.</title>
        <authorList>
            <person name="Kono N."/>
            <person name="Nakamura H."/>
            <person name="Ohtoshi R."/>
            <person name="Moran D.A.P."/>
            <person name="Shinohara A."/>
            <person name="Yoshida Y."/>
            <person name="Fujiwara M."/>
            <person name="Mori M."/>
            <person name="Tomita M."/>
            <person name="Arakawa K."/>
        </authorList>
    </citation>
    <scope>NUCLEOTIDE SEQUENCE [LARGE SCALE GENOMIC DNA]</scope>
</reference>
<organism evidence="2 3">
    <name type="scientific">Araneus ventricosus</name>
    <name type="common">Orbweaver spider</name>
    <name type="synonym">Epeira ventricosa</name>
    <dbReference type="NCBI Taxonomy" id="182803"/>
    <lineage>
        <taxon>Eukaryota</taxon>
        <taxon>Metazoa</taxon>
        <taxon>Ecdysozoa</taxon>
        <taxon>Arthropoda</taxon>
        <taxon>Chelicerata</taxon>
        <taxon>Arachnida</taxon>
        <taxon>Araneae</taxon>
        <taxon>Araneomorphae</taxon>
        <taxon>Entelegynae</taxon>
        <taxon>Araneoidea</taxon>
        <taxon>Araneidae</taxon>
        <taxon>Araneus</taxon>
    </lineage>
</organism>
<sequence length="126" mass="13789">MNESSRRRGSVGVCARETRYSNAVPEETISSGNGTKSSSTPLQQKFTLHSKRTTDSQWGSPQRTSVTGISCRATRNPTRQYLAATCIEQPYAADSAVKSGIGRGHPPPVEKPNRPPICNFKPRRNT</sequence>
<dbReference type="Proteomes" id="UP000499080">
    <property type="component" value="Unassembled WGS sequence"/>
</dbReference>
<evidence type="ECO:0000313" key="3">
    <source>
        <dbReference type="Proteomes" id="UP000499080"/>
    </source>
</evidence>
<gene>
    <name evidence="2" type="ORF">AVEN_145386_1</name>
</gene>
<accession>A0A4Y2TF63</accession>
<evidence type="ECO:0000256" key="1">
    <source>
        <dbReference type="SAM" id="MobiDB-lite"/>
    </source>
</evidence>
<feature type="compositionally biased region" description="Polar residues" evidence="1">
    <location>
        <begin position="55"/>
        <end position="66"/>
    </location>
</feature>
<feature type="region of interest" description="Disordered" evidence="1">
    <location>
        <begin position="97"/>
        <end position="126"/>
    </location>
</feature>
<name>A0A4Y2TF63_ARAVE</name>
<feature type="compositionally biased region" description="Polar residues" evidence="1">
    <location>
        <begin position="28"/>
        <end position="47"/>
    </location>
</feature>
<comment type="caution">
    <text evidence="2">The sequence shown here is derived from an EMBL/GenBank/DDBJ whole genome shotgun (WGS) entry which is preliminary data.</text>
</comment>
<dbReference type="AlphaFoldDB" id="A0A4Y2TF63"/>
<evidence type="ECO:0000313" key="2">
    <source>
        <dbReference type="EMBL" id="GBN98640.1"/>
    </source>
</evidence>
<keyword evidence="3" id="KW-1185">Reference proteome</keyword>
<protein>
    <submittedName>
        <fullName evidence="2">Uncharacterized protein</fullName>
    </submittedName>
</protein>